<feature type="compositionally biased region" description="Polar residues" evidence="2">
    <location>
        <begin position="206"/>
        <end position="217"/>
    </location>
</feature>
<accession>A0AAD9SD79</accession>
<name>A0AAD9SD79_PHOAM</name>
<comment type="similarity">
    <text evidence="1">Belongs to the RdRP family.</text>
</comment>
<gene>
    <name evidence="4" type="ORF">N8I77_007635</name>
</gene>
<dbReference type="PANTHER" id="PTHR23079:SF14">
    <property type="entry name" value="RNA-DEPENDENT RNA POLYMERASE"/>
    <property type="match status" value="1"/>
</dbReference>
<comment type="caution">
    <text evidence="4">The sequence shown here is derived from an EMBL/GenBank/DDBJ whole genome shotgun (WGS) entry which is preliminary data.</text>
</comment>
<sequence length="1316" mass="148975">MSSAMRPPQVLDPYPRHPREDLQRFINELNVKYSLGIPLPDPGLSPSKRKEQGNSATKLYDRLQVHFYQGGVETLHQLTEQFDIEARQFWSSWVKKPGGDQDTLPTPRTTPLATNQVQRESLHTIFHEILDRCQPKRVLSRTRSGPASFSMEKSTSAQPKRAPEAEADMDTAPMKRSRLAGQAASAAQDSNTSALPKPECLFAASRTTSKACGQSSTRTEDPLRESIEVLRRPTTHSANTSRTSLQSVFSNTKVECSTQETVEASPQEQRRAPLVSQDHYKPTSTLEDALYKSFDEYEASFDSPWKDTRPKNAPYPLTQNSNYSGPTSSALDEAFRLHSENEQQPQGEQTIAETLAVPQSRSCLGQDIWPALPDWLRPAPFHIAWEVIRIGTHMGVDLSALSLTYSSQWTDQKVLRDTLGGAFPGKSLPTASDPGAWAVASGCASDENQHVVFSASLEFASTRPGSTLRLRLQPLKLDRPHRLGRKYGADRFLELLVPSPDSSNLPLSVKDEPFDEELLNWLTQKPHAFCGRLYRPFYLKSGGQRKPPKRLQFGPEPKPVYTDRIFLFAEDGADLSRNNQPPTPLESMVSWGLDLRRGMNNSQPVLKLFQRLALVLSRTIPTVVFEPGQIRHRTRDLRSPDGKKVMNDGVARMSKKVAKMIQTALGLSSPPCAVQGRLGSAKGMWIVHVTDTTDDIWIETYPSQRKWVLEATDPEHRTLEIRSCPPEKLRSASLNLQFLPVLEDRARDKQAMRTTIGKLLEKNLLLEFADQRKSLENPIQFQKWISANSAYSYDQLTRGHVLFQGGLPQQDEKTMTYMLNAGFDPRRNKFLSDMAYNNQLARYEKLGKKLNIKVGCSAYFYMVVDFEQKLEEGEVHIGFSERFRADFDEWEGTMVHGMDVLVARSPAHFISDIQRVRAVFKPELAPLGNIIVFSAKGTTPLAEKLSGGDYDGDQCLCIWDQSIVGNFENAIDQEQPDLSEYYRQDRIELRQLLSSHNGDFGPAIGEMIEKCFAFNLAKDMLGQVTNYKERLCYARGNVRDDVARTLSALLSDLVDAAKQGIEFDFRSFKTFKQALKLPDHLEEPLYKKEKGPLLPQQQYGHILDYLRFWVAKRTIDEEMGSVGQALETANAVYWDKDLTARHYDEWEHDSTNSESGKTILRCLKQDIEKVLDEWNHLLRDSAVSFSERAQRTHSSWLAIQPSKDVPEAVLERLHRGYTHTSEWALLKASTTFKQYYHTKPRFAWQMAGWHLCYIKWQAVSETQADVGRMPAVFTSTMHAITKIDKRAIDRVIENHTSRDMDGSDDGDDDGDGEDDA</sequence>
<feature type="compositionally biased region" description="Acidic residues" evidence="2">
    <location>
        <begin position="1302"/>
        <end position="1316"/>
    </location>
</feature>
<protein>
    <recommendedName>
        <fullName evidence="1">RNA-dependent RNA polymerase</fullName>
        <ecNumber evidence="1">2.7.7.48</ecNumber>
    </recommendedName>
</protein>
<evidence type="ECO:0000256" key="2">
    <source>
        <dbReference type="SAM" id="MobiDB-lite"/>
    </source>
</evidence>
<keyword evidence="1" id="KW-0694">RNA-binding</keyword>
<keyword evidence="1" id="KW-0696">RNA-directed RNA polymerase</keyword>
<evidence type="ECO:0000256" key="1">
    <source>
        <dbReference type="RuleBase" id="RU363098"/>
    </source>
</evidence>
<feature type="domain" description="RDRP core" evidence="3">
    <location>
        <begin position="468"/>
        <end position="1108"/>
    </location>
</feature>
<feature type="compositionally biased region" description="Polar residues" evidence="2">
    <location>
        <begin position="235"/>
        <end position="267"/>
    </location>
</feature>
<keyword evidence="1" id="KW-0808">Transferase</keyword>
<keyword evidence="5" id="KW-1185">Reference proteome</keyword>
<keyword evidence="1" id="KW-0548">Nucleotidyltransferase</keyword>
<feature type="region of interest" description="Disordered" evidence="2">
    <location>
        <begin position="137"/>
        <end position="194"/>
    </location>
</feature>
<evidence type="ECO:0000313" key="4">
    <source>
        <dbReference type="EMBL" id="KAK2604729.1"/>
    </source>
</evidence>
<evidence type="ECO:0000259" key="3">
    <source>
        <dbReference type="Pfam" id="PF05183"/>
    </source>
</evidence>
<feature type="region of interest" description="Disordered" evidence="2">
    <location>
        <begin position="1293"/>
        <end position="1316"/>
    </location>
</feature>
<dbReference type="EMBL" id="JAUJFL010000004">
    <property type="protein sequence ID" value="KAK2604729.1"/>
    <property type="molecule type" value="Genomic_DNA"/>
</dbReference>
<dbReference type="GO" id="GO:0031380">
    <property type="term" value="C:nuclear RNA-directed RNA polymerase complex"/>
    <property type="evidence" value="ECO:0007669"/>
    <property type="project" value="TreeGrafter"/>
</dbReference>
<dbReference type="GO" id="GO:0003723">
    <property type="term" value="F:RNA binding"/>
    <property type="evidence" value="ECO:0007669"/>
    <property type="project" value="UniProtKB-KW"/>
</dbReference>
<feature type="compositionally biased region" description="Polar residues" evidence="2">
    <location>
        <begin position="141"/>
        <end position="158"/>
    </location>
</feature>
<dbReference type="Proteomes" id="UP001265746">
    <property type="component" value="Unassembled WGS sequence"/>
</dbReference>
<dbReference type="Pfam" id="PF05183">
    <property type="entry name" value="RdRP"/>
    <property type="match status" value="1"/>
</dbReference>
<evidence type="ECO:0000313" key="5">
    <source>
        <dbReference type="Proteomes" id="UP001265746"/>
    </source>
</evidence>
<dbReference type="GO" id="GO:0030422">
    <property type="term" value="P:siRNA processing"/>
    <property type="evidence" value="ECO:0007669"/>
    <property type="project" value="TreeGrafter"/>
</dbReference>
<dbReference type="InterPro" id="IPR007855">
    <property type="entry name" value="RDRP"/>
</dbReference>
<dbReference type="EC" id="2.7.7.48" evidence="1"/>
<organism evidence="4 5">
    <name type="scientific">Phomopsis amygdali</name>
    <name type="common">Fusicoccum amygdali</name>
    <dbReference type="NCBI Taxonomy" id="1214568"/>
    <lineage>
        <taxon>Eukaryota</taxon>
        <taxon>Fungi</taxon>
        <taxon>Dikarya</taxon>
        <taxon>Ascomycota</taxon>
        <taxon>Pezizomycotina</taxon>
        <taxon>Sordariomycetes</taxon>
        <taxon>Sordariomycetidae</taxon>
        <taxon>Diaporthales</taxon>
        <taxon>Diaporthaceae</taxon>
        <taxon>Diaporthe</taxon>
    </lineage>
</organism>
<reference evidence="4" key="1">
    <citation type="submission" date="2023-06" db="EMBL/GenBank/DDBJ databases">
        <authorList>
            <person name="Noh H."/>
        </authorList>
    </citation>
    <scope>NUCLEOTIDE SEQUENCE</scope>
    <source>
        <strain evidence="4">DUCC20226</strain>
    </source>
</reference>
<dbReference type="InterPro" id="IPR057596">
    <property type="entry name" value="RDRP_core"/>
</dbReference>
<comment type="catalytic activity">
    <reaction evidence="1">
        <text>RNA(n) + a ribonucleoside 5'-triphosphate = RNA(n+1) + diphosphate</text>
        <dbReference type="Rhea" id="RHEA:21248"/>
        <dbReference type="Rhea" id="RHEA-COMP:14527"/>
        <dbReference type="Rhea" id="RHEA-COMP:17342"/>
        <dbReference type="ChEBI" id="CHEBI:33019"/>
        <dbReference type="ChEBI" id="CHEBI:61557"/>
        <dbReference type="ChEBI" id="CHEBI:140395"/>
        <dbReference type="EC" id="2.7.7.48"/>
    </reaction>
</comment>
<feature type="compositionally biased region" description="Polar residues" evidence="2">
    <location>
        <begin position="185"/>
        <end position="194"/>
    </location>
</feature>
<dbReference type="PANTHER" id="PTHR23079">
    <property type="entry name" value="RNA-DEPENDENT RNA POLYMERASE"/>
    <property type="match status" value="1"/>
</dbReference>
<dbReference type="GO" id="GO:0003968">
    <property type="term" value="F:RNA-directed RNA polymerase activity"/>
    <property type="evidence" value="ECO:0007669"/>
    <property type="project" value="UniProtKB-KW"/>
</dbReference>
<feature type="region of interest" description="Disordered" evidence="2">
    <location>
        <begin position="231"/>
        <end position="275"/>
    </location>
</feature>
<proteinExistence type="inferred from homology"/>
<feature type="region of interest" description="Disordered" evidence="2">
    <location>
        <begin position="206"/>
        <end position="225"/>
    </location>
</feature>
<dbReference type="Gene3D" id="1.10.8.790">
    <property type="entry name" value="RNA-dependent RNA polymerase, slab domain, helical subdomain-like"/>
    <property type="match status" value="1"/>
</dbReference>